<dbReference type="EMBL" id="BARW01004376">
    <property type="protein sequence ID" value="GAI62435.1"/>
    <property type="molecule type" value="Genomic_DNA"/>
</dbReference>
<feature type="non-terminal residue" evidence="1">
    <location>
        <position position="1"/>
    </location>
</feature>
<accession>X1RH11</accession>
<sequence length="41" mass="4839">SYLLEMYLGREHYDIHGEELKSPMAILHTLARDGQIIVIRR</sequence>
<gene>
    <name evidence="1" type="ORF">S12H4_10302</name>
</gene>
<protein>
    <submittedName>
        <fullName evidence="1">Uncharacterized protein</fullName>
    </submittedName>
</protein>
<reference evidence="1" key="1">
    <citation type="journal article" date="2014" name="Front. Microbiol.">
        <title>High frequency of phylogenetically diverse reductive dehalogenase-homologous genes in deep subseafloor sedimentary metagenomes.</title>
        <authorList>
            <person name="Kawai M."/>
            <person name="Futagami T."/>
            <person name="Toyoda A."/>
            <person name="Takaki Y."/>
            <person name="Nishi S."/>
            <person name="Hori S."/>
            <person name="Arai W."/>
            <person name="Tsubouchi T."/>
            <person name="Morono Y."/>
            <person name="Uchiyama I."/>
            <person name="Ito T."/>
            <person name="Fujiyama A."/>
            <person name="Inagaki F."/>
            <person name="Takami H."/>
        </authorList>
    </citation>
    <scope>NUCLEOTIDE SEQUENCE</scope>
    <source>
        <strain evidence="1">Expedition CK06-06</strain>
    </source>
</reference>
<comment type="caution">
    <text evidence="1">The sequence shown here is derived from an EMBL/GenBank/DDBJ whole genome shotgun (WGS) entry which is preliminary data.</text>
</comment>
<proteinExistence type="predicted"/>
<evidence type="ECO:0000313" key="1">
    <source>
        <dbReference type="EMBL" id="GAI62435.1"/>
    </source>
</evidence>
<organism evidence="1">
    <name type="scientific">marine sediment metagenome</name>
    <dbReference type="NCBI Taxonomy" id="412755"/>
    <lineage>
        <taxon>unclassified sequences</taxon>
        <taxon>metagenomes</taxon>
        <taxon>ecological metagenomes</taxon>
    </lineage>
</organism>
<dbReference type="AlphaFoldDB" id="X1RH11"/>
<name>X1RH11_9ZZZZ</name>